<dbReference type="SUPFAM" id="SSF53850">
    <property type="entry name" value="Periplasmic binding protein-like II"/>
    <property type="match status" value="1"/>
</dbReference>
<dbReference type="Pfam" id="PF03466">
    <property type="entry name" value="LysR_substrate"/>
    <property type="match status" value="1"/>
</dbReference>
<dbReference type="Gene3D" id="1.10.10.10">
    <property type="entry name" value="Winged helix-like DNA-binding domain superfamily/Winged helix DNA-binding domain"/>
    <property type="match status" value="1"/>
</dbReference>
<evidence type="ECO:0000256" key="2">
    <source>
        <dbReference type="ARBA" id="ARBA00023015"/>
    </source>
</evidence>
<dbReference type="Proteomes" id="UP001500518">
    <property type="component" value="Unassembled WGS sequence"/>
</dbReference>
<evidence type="ECO:0000256" key="1">
    <source>
        <dbReference type="ARBA" id="ARBA00009437"/>
    </source>
</evidence>
<comment type="similarity">
    <text evidence="1">Belongs to the LysR transcriptional regulatory family.</text>
</comment>
<dbReference type="Pfam" id="PF00126">
    <property type="entry name" value="HTH_1"/>
    <property type="match status" value="1"/>
</dbReference>
<dbReference type="Gene3D" id="3.40.190.10">
    <property type="entry name" value="Periplasmic binding protein-like II"/>
    <property type="match status" value="2"/>
</dbReference>
<dbReference type="PANTHER" id="PTHR30579">
    <property type="entry name" value="TRANSCRIPTIONAL REGULATOR"/>
    <property type="match status" value="1"/>
</dbReference>
<evidence type="ECO:0000313" key="6">
    <source>
        <dbReference type="EMBL" id="GAA5053859.1"/>
    </source>
</evidence>
<organism evidence="6 7">
    <name type="scientific">Erythrobacter westpacificensis</name>
    <dbReference type="NCBI Taxonomy" id="1055231"/>
    <lineage>
        <taxon>Bacteria</taxon>
        <taxon>Pseudomonadati</taxon>
        <taxon>Pseudomonadota</taxon>
        <taxon>Alphaproteobacteria</taxon>
        <taxon>Sphingomonadales</taxon>
        <taxon>Erythrobacteraceae</taxon>
        <taxon>Erythrobacter/Porphyrobacter group</taxon>
        <taxon>Erythrobacter</taxon>
    </lineage>
</organism>
<accession>A0ABP9KBI3</accession>
<gene>
    <name evidence="6" type="ORF">GCM10023208_16120</name>
</gene>
<dbReference type="InterPro" id="IPR036388">
    <property type="entry name" value="WH-like_DNA-bd_sf"/>
</dbReference>
<evidence type="ECO:0000256" key="4">
    <source>
        <dbReference type="ARBA" id="ARBA00023163"/>
    </source>
</evidence>
<feature type="domain" description="HTH lysR-type" evidence="5">
    <location>
        <begin position="7"/>
        <end position="64"/>
    </location>
</feature>
<dbReference type="InterPro" id="IPR005119">
    <property type="entry name" value="LysR_subst-bd"/>
</dbReference>
<keyword evidence="3" id="KW-0238">DNA-binding</keyword>
<dbReference type="InterPro" id="IPR000847">
    <property type="entry name" value="LysR_HTH_N"/>
</dbReference>
<proteinExistence type="inferred from homology"/>
<keyword evidence="4" id="KW-0804">Transcription</keyword>
<dbReference type="PANTHER" id="PTHR30579:SF7">
    <property type="entry name" value="HTH-TYPE TRANSCRIPTIONAL REGULATOR LRHA-RELATED"/>
    <property type="match status" value="1"/>
</dbReference>
<dbReference type="InterPro" id="IPR050176">
    <property type="entry name" value="LTTR"/>
</dbReference>
<dbReference type="PRINTS" id="PR00039">
    <property type="entry name" value="HTHLYSR"/>
</dbReference>
<sequence length="289" mass="31995">MPASRTLDLELLRCFVTIAETGSFTRAGERLGRTQSTVSLQIKRLEDQLGRSVLKRTPRSLSLTEEGNRLLGPARQMLRLNDATIAQLFEPDMSGKVRIGVPEDFATAHLPGVLSDFSRTHPLVELEVTCDLTLNLLERFHSGDFDLVLVKREPSAPLEGMRVWREPLVWVARDELAVRDLQAVPLVVSPEPCVYRKRATDALDAMGRQWRVAYTSTSLSGSLSAVKEGLGVAVLPREMVPDSLSAIIGDEDLPQLYDTEIALIEASGLSDTAHRLAQHIVAALERERH</sequence>
<dbReference type="InterPro" id="IPR036390">
    <property type="entry name" value="WH_DNA-bd_sf"/>
</dbReference>
<evidence type="ECO:0000259" key="5">
    <source>
        <dbReference type="PROSITE" id="PS50931"/>
    </source>
</evidence>
<reference evidence="7" key="1">
    <citation type="journal article" date="2019" name="Int. J. Syst. Evol. Microbiol.">
        <title>The Global Catalogue of Microorganisms (GCM) 10K type strain sequencing project: providing services to taxonomists for standard genome sequencing and annotation.</title>
        <authorList>
            <consortium name="The Broad Institute Genomics Platform"/>
            <consortium name="The Broad Institute Genome Sequencing Center for Infectious Disease"/>
            <person name="Wu L."/>
            <person name="Ma J."/>
        </authorList>
    </citation>
    <scope>NUCLEOTIDE SEQUENCE [LARGE SCALE GENOMIC DNA]</scope>
    <source>
        <strain evidence="7">JCM 18014</strain>
    </source>
</reference>
<comment type="caution">
    <text evidence="6">The sequence shown here is derived from an EMBL/GenBank/DDBJ whole genome shotgun (WGS) entry which is preliminary data.</text>
</comment>
<protein>
    <submittedName>
        <fullName evidence="6">LysR substrate-binding domain-containing protein</fullName>
    </submittedName>
</protein>
<dbReference type="EMBL" id="BAABHV010000010">
    <property type="protein sequence ID" value="GAA5053859.1"/>
    <property type="molecule type" value="Genomic_DNA"/>
</dbReference>
<keyword evidence="2" id="KW-0805">Transcription regulation</keyword>
<name>A0ABP9KBI3_9SPHN</name>
<dbReference type="RefSeq" id="WP_346032601.1">
    <property type="nucleotide sequence ID" value="NZ_BAABHV010000010.1"/>
</dbReference>
<keyword evidence="7" id="KW-1185">Reference proteome</keyword>
<dbReference type="SUPFAM" id="SSF46785">
    <property type="entry name" value="Winged helix' DNA-binding domain"/>
    <property type="match status" value="1"/>
</dbReference>
<evidence type="ECO:0000313" key="7">
    <source>
        <dbReference type="Proteomes" id="UP001500518"/>
    </source>
</evidence>
<dbReference type="PROSITE" id="PS50931">
    <property type="entry name" value="HTH_LYSR"/>
    <property type="match status" value="1"/>
</dbReference>
<evidence type="ECO:0000256" key="3">
    <source>
        <dbReference type="ARBA" id="ARBA00023125"/>
    </source>
</evidence>